<keyword evidence="1" id="KW-0812">Transmembrane</keyword>
<proteinExistence type="predicted"/>
<protein>
    <submittedName>
        <fullName evidence="2">(northern house mosquito) hypothetical protein</fullName>
    </submittedName>
</protein>
<keyword evidence="1" id="KW-0472">Membrane</keyword>
<sequence length="103" mass="12334">MVLFNNRVFFISFSIVLPPAFYFFSFVCFLREHGFHHQKCLLILLSLFCFQCILFCFVLFGCVSLHSNRTAFFCSCCYYRYIFINSNYSMECRRYSQAHDSTN</sequence>
<accession>A0A8D8DV96</accession>
<evidence type="ECO:0000256" key="1">
    <source>
        <dbReference type="SAM" id="Phobius"/>
    </source>
</evidence>
<organism evidence="2">
    <name type="scientific">Culex pipiens</name>
    <name type="common">House mosquito</name>
    <dbReference type="NCBI Taxonomy" id="7175"/>
    <lineage>
        <taxon>Eukaryota</taxon>
        <taxon>Metazoa</taxon>
        <taxon>Ecdysozoa</taxon>
        <taxon>Arthropoda</taxon>
        <taxon>Hexapoda</taxon>
        <taxon>Insecta</taxon>
        <taxon>Pterygota</taxon>
        <taxon>Neoptera</taxon>
        <taxon>Endopterygota</taxon>
        <taxon>Diptera</taxon>
        <taxon>Nematocera</taxon>
        <taxon>Culicoidea</taxon>
        <taxon>Culicidae</taxon>
        <taxon>Culicinae</taxon>
        <taxon>Culicini</taxon>
        <taxon>Culex</taxon>
        <taxon>Culex</taxon>
    </lineage>
</organism>
<dbReference type="AlphaFoldDB" id="A0A8D8DV96"/>
<feature type="transmembrane region" description="Helical" evidence="1">
    <location>
        <begin position="42"/>
        <end position="66"/>
    </location>
</feature>
<feature type="transmembrane region" description="Helical" evidence="1">
    <location>
        <begin position="6"/>
        <end position="30"/>
    </location>
</feature>
<dbReference type="EMBL" id="HBUE01282493">
    <property type="protein sequence ID" value="CAG6569828.1"/>
    <property type="molecule type" value="Transcribed_RNA"/>
</dbReference>
<reference evidence="2" key="1">
    <citation type="submission" date="2021-05" db="EMBL/GenBank/DDBJ databases">
        <authorList>
            <person name="Alioto T."/>
            <person name="Alioto T."/>
            <person name="Gomez Garrido J."/>
        </authorList>
    </citation>
    <scope>NUCLEOTIDE SEQUENCE</scope>
</reference>
<evidence type="ECO:0000313" key="2">
    <source>
        <dbReference type="EMBL" id="CAG6518296.1"/>
    </source>
</evidence>
<dbReference type="EMBL" id="HBUE01176977">
    <property type="protein sequence ID" value="CAG6518296.1"/>
    <property type="molecule type" value="Transcribed_RNA"/>
</dbReference>
<name>A0A8D8DV96_CULPI</name>
<keyword evidence="1" id="KW-1133">Transmembrane helix</keyword>